<sequence>MLHVTVTARTIVYRKLVTNWPIVHEGHPIAWCDMCDEELPSPTCYIFGAWCSKRSGFQHIFNILSPLVVVSSGKMNHFMREPSKRPNVKRKTRVLRKRIQYNMGAYTTQTRWGGTILIAIVIMFIIVVRSSSAADSICERIDFNDINTWKVQQCSGPVREIFRLRAYGSSPLFRPFRESVTYFLSNDVRGISCTESINSFYMNAFTEIRMIYQLMFRSPCLLTLMVFDLDMMDQYGEPLLAQNWTTRAQTSTWSLFVGKVEREIRRARIQLQADMSADGELAIEYITVFNPLVLEDFCMTAQYQHQCDVHYNQKTTYYYNENITNLYCYNKLFRFNRDVVYDECCCDINNNNSYYYYCFC</sequence>
<name>A0A182MAZ4_9DIPT</name>
<dbReference type="AlphaFoldDB" id="A0A182MAZ4"/>
<reference evidence="2" key="2">
    <citation type="submission" date="2020-05" db="UniProtKB">
        <authorList>
            <consortium name="EnsemblMetazoa"/>
        </authorList>
    </citation>
    <scope>IDENTIFICATION</scope>
    <source>
        <strain evidence="2">A-37</strain>
    </source>
</reference>
<evidence type="ECO:0000313" key="3">
    <source>
        <dbReference type="Proteomes" id="UP000075883"/>
    </source>
</evidence>
<keyword evidence="1" id="KW-1133">Transmembrane helix</keyword>
<keyword evidence="3" id="KW-1185">Reference proteome</keyword>
<dbReference type="EMBL" id="AXCM01000861">
    <property type="status" value="NOT_ANNOTATED_CDS"/>
    <property type="molecule type" value="Genomic_DNA"/>
</dbReference>
<evidence type="ECO:0000313" key="2">
    <source>
        <dbReference type="EnsemblMetazoa" id="ACUA013863-PA"/>
    </source>
</evidence>
<keyword evidence="1" id="KW-0812">Transmembrane</keyword>
<reference evidence="3" key="1">
    <citation type="submission" date="2013-09" db="EMBL/GenBank/DDBJ databases">
        <title>The Genome Sequence of Anopheles culicifacies species A.</title>
        <authorList>
            <consortium name="The Broad Institute Genomics Platform"/>
            <person name="Neafsey D.E."/>
            <person name="Besansky N."/>
            <person name="Howell P."/>
            <person name="Walton C."/>
            <person name="Young S.K."/>
            <person name="Zeng Q."/>
            <person name="Gargeya S."/>
            <person name="Fitzgerald M."/>
            <person name="Haas B."/>
            <person name="Abouelleil A."/>
            <person name="Allen A.W."/>
            <person name="Alvarado L."/>
            <person name="Arachchi H.M."/>
            <person name="Berlin A.M."/>
            <person name="Chapman S.B."/>
            <person name="Gainer-Dewar J."/>
            <person name="Goldberg J."/>
            <person name="Griggs A."/>
            <person name="Gujja S."/>
            <person name="Hansen M."/>
            <person name="Howarth C."/>
            <person name="Imamovic A."/>
            <person name="Ireland A."/>
            <person name="Larimer J."/>
            <person name="McCowan C."/>
            <person name="Murphy C."/>
            <person name="Pearson M."/>
            <person name="Poon T.W."/>
            <person name="Priest M."/>
            <person name="Roberts A."/>
            <person name="Saif S."/>
            <person name="Shea T."/>
            <person name="Sisk P."/>
            <person name="Sykes S."/>
            <person name="Wortman J."/>
            <person name="Nusbaum C."/>
            <person name="Birren B."/>
        </authorList>
    </citation>
    <scope>NUCLEOTIDE SEQUENCE [LARGE SCALE GENOMIC DNA]</scope>
    <source>
        <strain evidence="3">A-37</strain>
    </source>
</reference>
<protein>
    <submittedName>
        <fullName evidence="2">Uncharacterized protein</fullName>
    </submittedName>
</protein>
<accession>A0A182MAZ4</accession>
<dbReference type="Proteomes" id="UP000075883">
    <property type="component" value="Unassembled WGS sequence"/>
</dbReference>
<evidence type="ECO:0000256" key="1">
    <source>
        <dbReference type="SAM" id="Phobius"/>
    </source>
</evidence>
<proteinExistence type="predicted"/>
<dbReference type="EnsemblMetazoa" id="ACUA013863-RA">
    <property type="protein sequence ID" value="ACUA013863-PA"/>
    <property type="gene ID" value="ACUA013863"/>
</dbReference>
<dbReference type="VEuPathDB" id="VectorBase:ACUA013863"/>
<organism evidence="2 3">
    <name type="scientific">Anopheles culicifacies</name>
    <dbReference type="NCBI Taxonomy" id="139723"/>
    <lineage>
        <taxon>Eukaryota</taxon>
        <taxon>Metazoa</taxon>
        <taxon>Ecdysozoa</taxon>
        <taxon>Arthropoda</taxon>
        <taxon>Hexapoda</taxon>
        <taxon>Insecta</taxon>
        <taxon>Pterygota</taxon>
        <taxon>Neoptera</taxon>
        <taxon>Endopterygota</taxon>
        <taxon>Diptera</taxon>
        <taxon>Nematocera</taxon>
        <taxon>Culicoidea</taxon>
        <taxon>Culicidae</taxon>
        <taxon>Anophelinae</taxon>
        <taxon>Anopheles</taxon>
        <taxon>culicifacies species complex</taxon>
    </lineage>
</organism>
<feature type="transmembrane region" description="Helical" evidence="1">
    <location>
        <begin position="112"/>
        <end position="131"/>
    </location>
</feature>
<dbReference type="STRING" id="139723.A0A182MAZ4"/>
<keyword evidence="1" id="KW-0472">Membrane</keyword>